<dbReference type="InterPro" id="IPR011042">
    <property type="entry name" value="6-blade_b-propeller_TolB-like"/>
</dbReference>
<evidence type="ECO:0000313" key="3">
    <source>
        <dbReference type="Proteomes" id="UP001217089"/>
    </source>
</evidence>
<dbReference type="PANTHER" id="PTHR46513:SF13">
    <property type="entry name" value="EGF-LIKE DOMAIN-CONTAINING PROTEIN"/>
    <property type="match status" value="1"/>
</dbReference>
<dbReference type="PROSITE" id="PS51120">
    <property type="entry name" value="LDLRB"/>
    <property type="match status" value="1"/>
</dbReference>
<evidence type="ECO:0000256" key="1">
    <source>
        <dbReference type="PROSITE-ProRule" id="PRU00461"/>
    </source>
</evidence>
<dbReference type="InterPro" id="IPR000033">
    <property type="entry name" value="LDLR_classB_rpt"/>
</dbReference>
<keyword evidence="3" id="KW-1185">Reference proteome</keyword>
<dbReference type="InterPro" id="IPR050778">
    <property type="entry name" value="Cueball_EGF_LRP_Nidogen"/>
</dbReference>
<protein>
    <submittedName>
        <fullName evidence="2">Uncharacterized protein</fullName>
    </submittedName>
</protein>
<reference evidence="2 3" key="1">
    <citation type="submission" date="2022-12" db="EMBL/GenBank/DDBJ databases">
        <title>Chromosome-level genome of Tegillarca granosa.</title>
        <authorList>
            <person name="Kim J."/>
        </authorList>
    </citation>
    <scope>NUCLEOTIDE SEQUENCE [LARGE SCALE GENOMIC DNA]</scope>
    <source>
        <strain evidence="2">Teg-2019</strain>
        <tissue evidence="2">Adductor muscle</tissue>
    </source>
</reference>
<sequence length="245" mass="27939">MEKTLIKSSSKLFKGANKGFMVSTYAIYDGRIKAYQGDVESITNTGSALSRQLPLKYNYITSLTADPHNESIYFLDVQFHSIYKLDNVNIWFNNSQILVTRLHKGISIAIGSIVFDWISRNIYWTDRYHNWISMMPVTTRDPLMIRAVVEESISVPVALAVDPKAGLLFWSDTQPSARIEWSNLLGENRTVMLSGNMQFIIALAVDPDGQRIYFTDYIRSTLEVAEYGGHNRTVLTRLNTYKFVS</sequence>
<dbReference type="SMART" id="SM00135">
    <property type="entry name" value="LY"/>
    <property type="match status" value="3"/>
</dbReference>
<evidence type="ECO:0000313" key="2">
    <source>
        <dbReference type="EMBL" id="KAJ8322202.1"/>
    </source>
</evidence>
<organism evidence="2 3">
    <name type="scientific">Tegillarca granosa</name>
    <name type="common">Malaysian cockle</name>
    <name type="synonym">Anadara granosa</name>
    <dbReference type="NCBI Taxonomy" id="220873"/>
    <lineage>
        <taxon>Eukaryota</taxon>
        <taxon>Metazoa</taxon>
        <taxon>Spiralia</taxon>
        <taxon>Lophotrochozoa</taxon>
        <taxon>Mollusca</taxon>
        <taxon>Bivalvia</taxon>
        <taxon>Autobranchia</taxon>
        <taxon>Pteriomorphia</taxon>
        <taxon>Arcoida</taxon>
        <taxon>Arcoidea</taxon>
        <taxon>Arcidae</taxon>
        <taxon>Tegillarca</taxon>
    </lineage>
</organism>
<name>A0ABQ9FZ96_TEGGR</name>
<dbReference type="SUPFAM" id="SSF63825">
    <property type="entry name" value="YWTD domain"/>
    <property type="match status" value="1"/>
</dbReference>
<comment type="caution">
    <text evidence="2">The sequence shown here is derived from an EMBL/GenBank/DDBJ whole genome shotgun (WGS) entry which is preliminary data.</text>
</comment>
<dbReference type="EMBL" id="JARBDR010000018">
    <property type="protein sequence ID" value="KAJ8322202.1"/>
    <property type="molecule type" value="Genomic_DNA"/>
</dbReference>
<accession>A0ABQ9FZ96</accession>
<feature type="repeat" description="LDL-receptor class B" evidence="1">
    <location>
        <begin position="166"/>
        <end position="209"/>
    </location>
</feature>
<dbReference type="PANTHER" id="PTHR46513">
    <property type="entry name" value="VITELLOGENIN RECEPTOR-LIKE PROTEIN-RELATED-RELATED"/>
    <property type="match status" value="1"/>
</dbReference>
<dbReference type="Gene3D" id="2.120.10.30">
    <property type="entry name" value="TolB, C-terminal domain"/>
    <property type="match status" value="1"/>
</dbReference>
<dbReference type="Proteomes" id="UP001217089">
    <property type="component" value="Unassembled WGS sequence"/>
</dbReference>
<proteinExistence type="predicted"/>
<gene>
    <name evidence="2" type="ORF">KUTeg_000673</name>
</gene>